<dbReference type="InterPro" id="IPR043129">
    <property type="entry name" value="ATPase_NBD"/>
</dbReference>
<sequence>MILFAGVDAGGTTTRAAVHTPDGTRLGYGTAGPGNPAAQGAAAAGAAIEQALRRALDGLDPSLVAASVAGVAGADDGFAEVLRRVWVSCGLASPPRLAGDVDVAYAAGTAEPSGTLLLAGTGAAAARFSGRAVAAVADGLGWLLGDEGGGFWIGRAGVRAAVHALDRGGPYGPLVELVCAHFGVPGVPGLPGVTGVPDVMMGGTGGPGEARRRADRVVRLAQADRTLVAAASPLVAQAAAAGDARAAEIVGEAARRLAATAGRVLGPGPVVLAGSVLAADGPVRTAVTALLAGHEVLTARDGAGGASWLAALDRLGDVGAHARFTAGSGAARAAQNGAARFPP</sequence>
<feature type="domain" description="ATPase BadF/BadG/BcrA/BcrD type" evidence="1">
    <location>
        <begin position="6"/>
        <end position="285"/>
    </location>
</feature>
<dbReference type="Gene3D" id="3.30.420.40">
    <property type="match status" value="1"/>
</dbReference>
<dbReference type="EMBL" id="JABWGN010000006">
    <property type="protein sequence ID" value="NUW32990.1"/>
    <property type="molecule type" value="Genomic_DNA"/>
</dbReference>
<dbReference type="InterPro" id="IPR002731">
    <property type="entry name" value="ATPase_BadF"/>
</dbReference>
<keyword evidence="3" id="KW-1185">Reference proteome</keyword>
<reference evidence="2 3" key="1">
    <citation type="submission" date="2020-06" db="EMBL/GenBank/DDBJ databases">
        <title>Nonomuraea sp. SMC257, a novel actinomycete isolated from soil.</title>
        <authorList>
            <person name="Chanama M."/>
        </authorList>
    </citation>
    <scope>NUCLEOTIDE SEQUENCE [LARGE SCALE GENOMIC DNA]</scope>
    <source>
        <strain evidence="2 3">SMC257</strain>
    </source>
</reference>
<protein>
    <recommendedName>
        <fullName evidence="1">ATPase BadF/BadG/BcrA/BcrD type domain-containing protein</fullName>
    </recommendedName>
</protein>
<dbReference type="PANTHER" id="PTHR43190">
    <property type="entry name" value="N-ACETYL-D-GLUCOSAMINE KINASE"/>
    <property type="match status" value="1"/>
</dbReference>
<name>A0A7Y6M404_9ACTN</name>
<evidence type="ECO:0000313" key="2">
    <source>
        <dbReference type="EMBL" id="NUW32990.1"/>
    </source>
</evidence>
<dbReference type="Proteomes" id="UP000586042">
    <property type="component" value="Unassembled WGS sequence"/>
</dbReference>
<dbReference type="PANTHER" id="PTHR43190:SF3">
    <property type="entry name" value="N-ACETYL-D-GLUCOSAMINE KINASE"/>
    <property type="match status" value="1"/>
</dbReference>
<dbReference type="Pfam" id="PF01869">
    <property type="entry name" value="BcrAD_BadFG"/>
    <property type="match status" value="1"/>
</dbReference>
<dbReference type="InterPro" id="IPR052519">
    <property type="entry name" value="Euk-type_GlcNAc_Kinase"/>
</dbReference>
<dbReference type="SUPFAM" id="SSF53067">
    <property type="entry name" value="Actin-like ATPase domain"/>
    <property type="match status" value="2"/>
</dbReference>
<proteinExistence type="predicted"/>
<dbReference type="RefSeq" id="WP_175590447.1">
    <property type="nucleotide sequence ID" value="NZ_JABWGN010000006.1"/>
</dbReference>
<organism evidence="2 3">
    <name type="scientific">Nonomuraea montanisoli</name>
    <dbReference type="NCBI Taxonomy" id="2741721"/>
    <lineage>
        <taxon>Bacteria</taxon>
        <taxon>Bacillati</taxon>
        <taxon>Actinomycetota</taxon>
        <taxon>Actinomycetes</taxon>
        <taxon>Streptosporangiales</taxon>
        <taxon>Streptosporangiaceae</taxon>
        <taxon>Nonomuraea</taxon>
    </lineage>
</organism>
<gene>
    <name evidence="2" type="ORF">HTZ77_16325</name>
</gene>
<comment type="caution">
    <text evidence="2">The sequence shown here is derived from an EMBL/GenBank/DDBJ whole genome shotgun (WGS) entry which is preliminary data.</text>
</comment>
<evidence type="ECO:0000313" key="3">
    <source>
        <dbReference type="Proteomes" id="UP000586042"/>
    </source>
</evidence>
<accession>A0A7Y6M404</accession>
<dbReference type="AlphaFoldDB" id="A0A7Y6M404"/>
<evidence type="ECO:0000259" key="1">
    <source>
        <dbReference type="Pfam" id="PF01869"/>
    </source>
</evidence>